<organism evidence="1 2">
    <name type="scientific">Marinimicrobium koreense</name>
    <dbReference type="NCBI Taxonomy" id="306545"/>
    <lineage>
        <taxon>Bacteria</taxon>
        <taxon>Pseudomonadati</taxon>
        <taxon>Pseudomonadota</taxon>
        <taxon>Gammaproteobacteria</taxon>
        <taxon>Cellvibrionales</taxon>
        <taxon>Cellvibrionaceae</taxon>
        <taxon>Marinimicrobium</taxon>
    </lineage>
</organism>
<gene>
    <name evidence="1" type="ORF">EDC38_1397</name>
</gene>
<name>A0A3N1P232_9GAMM</name>
<dbReference type="RefSeq" id="WP_123637879.1">
    <property type="nucleotide sequence ID" value="NZ_RJUK01000001.1"/>
</dbReference>
<evidence type="ECO:0008006" key="3">
    <source>
        <dbReference type="Google" id="ProtNLM"/>
    </source>
</evidence>
<comment type="caution">
    <text evidence="1">The sequence shown here is derived from an EMBL/GenBank/DDBJ whole genome shotgun (WGS) entry which is preliminary data.</text>
</comment>
<dbReference type="Proteomes" id="UP000273643">
    <property type="component" value="Unassembled WGS sequence"/>
</dbReference>
<reference evidence="1 2" key="1">
    <citation type="submission" date="2018-11" db="EMBL/GenBank/DDBJ databases">
        <title>Genomic Encyclopedia of Type Strains, Phase IV (KMG-IV): sequencing the most valuable type-strain genomes for metagenomic binning, comparative biology and taxonomic classification.</title>
        <authorList>
            <person name="Goeker M."/>
        </authorList>
    </citation>
    <scope>NUCLEOTIDE SEQUENCE [LARGE SCALE GENOMIC DNA]</scope>
    <source>
        <strain evidence="1 2">DSM 16974</strain>
    </source>
</reference>
<evidence type="ECO:0000313" key="2">
    <source>
        <dbReference type="Proteomes" id="UP000273643"/>
    </source>
</evidence>
<dbReference type="AlphaFoldDB" id="A0A3N1P232"/>
<accession>A0A3N1P232</accession>
<evidence type="ECO:0000313" key="1">
    <source>
        <dbReference type="EMBL" id="ROQ20780.1"/>
    </source>
</evidence>
<dbReference type="EMBL" id="RJUK01000001">
    <property type="protein sequence ID" value="ROQ20780.1"/>
    <property type="molecule type" value="Genomic_DNA"/>
</dbReference>
<protein>
    <recommendedName>
        <fullName evidence="3">DUF3352 domain-containing protein</fullName>
    </recommendedName>
</protein>
<proteinExistence type="predicted"/>
<keyword evidence="2" id="KW-1185">Reference proteome</keyword>
<dbReference type="OrthoDB" id="5750169at2"/>
<sequence>MQKITKISLVVVVLVGVAVAFATGVFTGSRTSGNGLDELLTFIPADSPVVVVGQTKADYTELSNKTLQNMNPNDIQPLIDLLDASEEGSGAQLVRWLIDDYIQTAATQGQQGLVDRYGANPTGPYGFYFSGAAPVVRFSLTSAEPLMAVLAEAEQETGVTAEQSTLGSATLYAWSLNEEKPEIKLGLALDERSLTLSLLNSKDTPEARMLRFARQPQAEPLAGTERLKQLRKDYADADQFMGYVDFQQIVTALFSPEQNGTGRELRTWFPEFEQDFAQDMSDACRNDYVALASHMPRITMGSDGYSVNGNELGQDLSFLWHINNDSVVTSLQKLQGHVPGYARTVDDKLAAYALGLNVSQLVPVLSEFWTQFTQAEFQCEQLQAMQQQAQSYNPAMLAMGTAMVDSVRGAGIALFNLEPSDTTPVGLDGSVLVSISSENPAALASMASSFVPGMMGLSIPSDGTAVEIPDPMGLGGNFAAIKGKHLVVYRGSAGEAAANNLAGETLETNGLSALALNLREPMKMFNTVEPVMQTMGNPGCAETFVGLLNLTQTPISMGYQEALGQRGWRGDLSIEMEVADPVTPGDIAGKYELALLDDSSCSWEPLGQETLGEDQTGGFASESADGACDEYQSEFTWSMTGRLLSQSTHVERQRDACDSDWNTMETAENFECGVIAAEGDHFYCSTMTDGVTELYRYSRL</sequence>